<reference evidence="6 7" key="1">
    <citation type="submission" date="2017-11" db="EMBL/GenBank/DDBJ databases">
        <title>Genome sequence of Pantoea cypripedii NE1.</title>
        <authorList>
            <person name="Nascimento F.X."/>
        </authorList>
    </citation>
    <scope>NUCLEOTIDE SEQUENCE [LARGE SCALE GENOMIC DNA]</scope>
    <source>
        <strain evidence="6 7">NE1</strain>
    </source>
</reference>
<dbReference type="InterPro" id="IPR012334">
    <property type="entry name" value="Pectin_lyas_fold"/>
</dbReference>
<comment type="similarity">
    <text evidence="1 4">Belongs to the glycosyl hydrolase 28 family.</text>
</comment>
<gene>
    <name evidence="6" type="ORF">CUN67_17025</name>
</gene>
<dbReference type="Gene3D" id="2.160.20.10">
    <property type="entry name" value="Single-stranded right-handed beta-helix, Pectin lyase-like"/>
    <property type="match status" value="1"/>
</dbReference>
<dbReference type="InterPro" id="IPR051801">
    <property type="entry name" value="GH28_Enzymes"/>
</dbReference>
<dbReference type="Proteomes" id="UP000502005">
    <property type="component" value="Chromosome"/>
</dbReference>
<dbReference type="GO" id="GO:0004650">
    <property type="term" value="F:polygalacturonase activity"/>
    <property type="evidence" value="ECO:0007669"/>
    <property type="project" value="InterPro"/>
</dbReference>
<name>A0A6B9GD04_PANCY</name>
<dbReference type="EMBL" id="CP024768">
    <property type="protein sequence ID" value="QGY30536.1"/>
    <property type="molecule type" value="Genomic_DNA"/>
</dbReference>
<keyword evidence="2 4" id="KW-0378">Hydrolase</keyword>
<organism evidence="6 7">
    <name type="scientific">Pantoea cypripedii</name>
    <name type="common">Pectobacterium cypripedii</name>
    <name type="synonym">Erwinia cypripedii</name>
    <dbReference type="NCBI Taxonomy" id="55209"/>
    <lineage>
        <taxon>Bacteria</taxon>
        <taxon>Pseudomonadati</taxon>
        <taxon>Pseudomonadota</taxon>
        <taxon>Gammaproteobacteria</taxon>
        <taxon>Enterobacterales</taxon>
        <taxon>Erwiniaceae</taxon>
        <taxon>Pantoea</taxon>
    </lineage>
</organism>
<evidence type="ECO:0000313" key="6">
    <source>
        <dbReference type="EMBL" id="QGY30536.1"/>
    </source>
</evidence>
<dbReference type="Pfam" id="PF00295">
    <property type="entry name" value="Glyco_hydro_28"/>
    <property type="match status" value="1"/>
</dbReference>
<evidence type="ECO:0000256" key="1">
    <source>
        <dbReference type="ARBA" id="ARBA00008834"/>
    </source>
</evidence>
<dbReference type="PANTHER" id="PTHR31339">
    <property type="entry name" value="PECTIN LYASE-RELATED"/>
    <property type="match status" value="1"/>
</dbReference>
<protein>
    <submittedName>
        <fullName evidence="6">Glycoside hydrolase</fullName>
    </submittedName>
</protein>
<sequence length="436" mass="46343">MKIKLSVMPVCLSTLLFSFGTEASVRLCQPQHADNATQAIQQAIDHCSQAGGGKVVLSAGVWHSGPLLLKDNVELSLAAGSRLAASYQGNLFRPGFISQPARYGEAFILAKDAHNVAISGPGVVDGQGEQQWSLATTARNHLKQGDTAWFTRHYPGIPPANGMPRPWLIEFSHVTQGRIANLGIENSPMWNLVIRDSKNIDVANSTITNPPDSPNTDGVDVISSHAVRLRQLNISTGDDDISIKSGLAKRTDNAASSDITIDHIQSEDGHGISIGSETINGIGKVTLHDLNFNGTENGVRIKSGRDRGANIGPITMRDVTMQNVKTPLVITDSYGGNGGYPADSTSPIAAQPLTATTPRIHDVTIDNLQASGAHNAGIISGLPEAPLKNIHLASIHIAAVTGLQSRYLSGTQKQVDIHTTRGQSQLSGPDTQWVTR</sequence>
<evidence type="ECO:0000256" key="3">
    <source>
        <dbReference type="ARBA" id="ARBA00023295"/>
    </source>
</evidence>
<dbReference type="AlphaFoldDB" id="A0A6B9GD04"/>
<dbReference type="PANTHER" id="PTHR31339:SF3">
    <property type="entry name" value="PECTIN LYASE-LIKE SUPERFAMILY PROTEIN"/>
    <property type="match status" value="1"/>
</dbReference>
<dbReference type="GO" id="GO:0005975">
    <property type="term" value="P:carbohydrate metabolic process"/>
    <property type="evidence" value="ECO:0007669"/>
    <property type="project" value="InterPro"/>
</dbReference>
<feature type="chain" id="PRO_5025419598" evidence="5">
    <location>
        <begin position="24"/>
        <end position="436"/>
    </location>
</feature>
<evidence type="ECO:0000256" key="2">
    <source>
        <dbReference type="ARBA" id="ARBA00022801"/>
    </source>
</evidence>
<proteinExistence type="inferred from homology"/>
<dbReference type="InterPro" id="IPR006626">
    <property type="entry name" value="PbH1"/>
</dbReference>
<accession>A0A6B9GD04</accession>
<evidence type="ECO:0000256" key="5">
    <source>
        <dbReference type="SAM" id="SignalP"/>
    </source>
</evidence>
<dbReference type="SMART" id="SM00710">
    <property type="entry name" value="PbH1"/>
    <property type="match status" value="4"/>
</dbReference>
<keyword evidence="3 4" id="KW-0326">Glycosidase</keyword>
<dbReference type="SUPFAM" id="SSF51126">
    <property type="entry name" value="Pectin lyase-like"/>
    <property type="match status" value="1"/>
</dbReference>
<evidence type="ECO:0000313" key="7">
    <source>
        <dbReference type="Proteomes" id="UP000502005"/>
    </source>
</evidence>
<dbReference type="InterPro" id="IPR011050">
    <property type="entry name" value="Pectin_lyase_fold/virulence"/>
</dbReference>
<keyword evidence="5" id="KW-0732">Signal</keyword>
<dbReference type="InterPro" id="IPR000743">
    <property type="entry name" value="Glyco_hydro_28"/>
</dbReference>
<feature type="signal peptide" evidence="5">
    <location>
        <begin position="1"/>
        <end position="23"/>
    </location>
</feature>
<evidence type="ECO:0000256" key="4">
    <source>
        <dbReference type="RuleBase" id="RU361169"/>
    </source>
</evidence>